<name>A0A285JJ16_9ACTN</name>
<feature type="region of interest" description="Disordered" evidence="1">
    <location>
        <begin position="35"/>
        <end position="63"/>
    </location>
</feature>
<dbReference type="Proteomes" id="UP000219612">
    <property type="component" value="Unassembled WGS sequence"/>
</dbReference>
<organism evidence="2 3">
    <name type="scientific">Paractinoplanes atraurantiacus</name>
    <dbReference type="NCBI Taxonomy" id="1036182"/>
    <lineage>
        <taxon>Bacteria</taxon>
        <taxon>Bacillati</taxon>
        <taxon>Actinomycetota</taxon>
        <taxon>Actinomycetes</taxon>
        <taxon>Micromonosporales</taxon>
        <taxon>Micromonosporaceae</taxon>
        <taxon>Paractinoplanes</taxon>
    </lineage>
</organism>
<keyword evidence="3" id="KW-1185">Reference proteome</keyword>
<dbReference type="AlphaFoldDB" id="A0A285JJ16"/>
<protein>
    <submittedName>
        <fullName evidence="2">Uncharacterized protein</fullName>
    </submittedName>
</protein>
<reference evidence="3" key="1">
    <citation type="submission" date="2017-09" db="EMBL/GenBank/DDBJ databases">
        <authorList>
            <person name="Varghese N."/>
            <person name="Submissions S."/>
        </authorList>
    </citation>
    <scope>NUCLEOTIDE SEQUENCE [LARGE SCALE GENOMIC DNA]</scope>
    <source>
        <strain evidence="3">CGMCC 4.6857</strain>
    </source>
</reference>
<proteinExistence type="predicted"/>
<evidence type="ECO:0000313" key="3">
    <source>
        <dbReference type="Proteomes" id="UP000219612"/>
    </source>
</evidence>
<accession>A0A285JJ16</accession>
<evidence type="ECO:0000313" key="2">
    <source>
        <dbReference type="EMBL" id="SNY60289.1"/>
    </source>
</evidence>
<sequence>MTYRGKTIADVLAMSVDDAAKFLADVPETSRAVSASTTLTPTLEPVRPKSGTWLAPLRSGEYR</sequence>
<dbReference type="EMBL" id="OBDY01000021">
    <property type="protein sequence ID" value="SNY60289.1"/>
    <property type="molecule type" value="Genomic_DNA"/>
</dbReference>
<gene>
    <name evidence="2" type="ORF">SAMN05421748_12189</name>
</gene>
<evidence type="ECO:0000256" key="1">
    <source>
        <dbReference type="SAM" id="MobiDB-lite"/>
    </source>
</evidence>